<dbReference type="OrthoDB" id="9804695at2"/>
<dbReference type="EMBL" id="PDDV01000013">
    <property type="protein sequence ID" value="PEH73137.1"/>
    <property type="molecule type" value="Genomic_DNA"/>
</dbReference>
<protein>
    <submittedName>
        <fullName evidence="2">CoA-binding protein</fullName>
    </submittedName>
</protein>
<accession>A0A2A7U4B5</accession>
<evidence type="ECO:0000259" key="1">
    <source>
        <dbReference type="SMART" id="SM00881"/>
    </source>
</evidence>
<sequence length="140" mass="15185">MEDEALTQILRRVRHIALVGASDKPERASYRVMAYLLAQGYRVTPISPKLAGQTLLGQRVYATLEEVTQPIDMVDVFRNADAAYGIAQQAIAVGASVLWLQLGVINPEASALAQAAGLQVVMDRCPKIEIPRLGLERDGA</sequence>
<proteinExistence type="predicted"/>
<dbReference type="Pfam" id="PF13380">
    <property type="entry name" value="CoA_binding_2"/>
    <property type="match status" value="1"/>
</dbReference>
<dbReference type="InterPro" id="IPR003781">
    <property type="entry name" value="CoA-bd"/>
</dbReference>
<dbReference type="Proteomes" id="UP000219788">
    <property type="component" value="Unassembled WGS sequence"/>
</dbReference>
<dbReference type="Gene3D" id="3.40.50.720">
    <property type="entry name" value="NAD(P)-binding Rossmann-like Domain"/>
    <property type="match status" value="1"/>
</dbReference>
<comment type="caution">
    <text evidence="2">The sequence shown here is derived from an EMBL/GenBank/DDBJ whole genome shotgun (WGS) entry which is preliminary data.</text>
</comment>
<dbReference type="RefSeq" id="WP_005284436.1">
    <property type="nucleotide sequence ID" value="NZ_CABKPF010000083.1"/>
</dbReference>
<gene>
    <name evidence="2" type="ORF">CRM76_14955</name>
</gene>
<dbReference type="SMART" id="SM00881">
    <property type="entry name" value="CoA_binding"/>
    <property type="match status" value="1"/>
</dbReference>
<dbReference type="InterPro" id="IPR036291">
    <property type="entry name" value="NAD(P)-bd_dom_sf"/>
</dbReference>
<evidence type="ECO:0000313" key="3">
    <source>
        <dbReference type="Proteomes" id="UP000219788"/>
    </source>
</evidence>
<evidence type="ECO:0000313" key="2">
    <source>
        <dbReference type="EMBL" id="PEH73137.1"/>
    </source>
</evidence>
<feature type="domain" description="CoA-binding" evidence="1">
    <location>
        <begin position="10"/>
        <end position="104"/>
    </location>
</feature>
<dbReference type="STRING" id="636.AAW15_10335"/>
<dbReference type="PANTHER" id="PTHR33303:SF2">
    <property type="entry name" value="COA-BINDING DOMAIN-CONTAINING PROTEIN"/>
    <property type="match status" value="1"/>
</dbReference>
<reference evidence="3" key="1">
    <citation type="submission" date="2017-09" db="EMBL/GenBank/DDBJ databases">
        <title>FDA dAtabase for Regulatory Grade micrObial Sequences (FDA-ARGOS): Supporting development and validation of Infectious Disease Dx tests.</title>
        <authorList>
            <person name="Goldberg B."/>
            <person name="Campos J."/>
            <person name="Tallon L."/>
            <person name="Sadzewicz L."/>
            <person name="Ott S."/>
            <person name="Zhao X."/>
            <person name="Nagaraj S."/>
            <person name="Vavikolanu K."/>
            <person name="Aluvathingal J."/>
            <person name="Nadendla S."/>
            <person name="Geyer C."/>
            <person name="Sichtig H."/>
        </authorList>
    </citation>
    <scope>NUCLEOTIDE SEQUENCE [LARGE SCALE GENOMIC DNA]</scope>
    <source>
        <strain evidence="3">FDAARGOS_370</strain>
    </source>
</reference>
<organism evidence="2 3">
    <name type="scientific">Edwardsiella tarda</name>
    <dbReference type="NCBI Taxonomy" id="636"/>
    <lineage>
        <taxon>Bacteria</taxon>
        <taxon>Pseudomonadati</taxon>
        <taxon>Pseudomonadota</taxon>
        <taxon>Gammaproteobacteria</taxon>
        <taxon>Enterobacterales</taxon>
        <taxon>Hafniaceae</taxon>
        <taxon>Edwardsiella</taxon>
    </lineage>
</organism>
<dbReference type="SUPFAM" id="SSF51735">
    <property type="entry name" value="NAD(P)-binding Rossmann-fold domains"/>
    <property type="match status" value="1"/>
</dbReference>
<dbReference type="AlphaFoldDB" id="A0A2A7U4B5"/>
<name>A0A2A7U4B5_EDWTA</name>
<dbReference type="PANTHER" id="PTHR33303">
    <property type="entry name" value="CYTOPLASMIC PROTEIN-RELATED"/>
    <property type="match status" value="1"/>
</dbReference>